<dbReference type="SMART" id="SM00774">
    <property type="entry name" value="WRKY"/>
    <property type="match status" value="1"/>
</dbReference>
<evidence type="ECO:0000256" key="3">
    <source>
        <dbReference type="ARBA" id="ARBA00023125"/>
    </source>
</evidence>
<keyword evidence="4" id="KW-0804">Transcription</keyword>
<gene>
    <name evidence="8" type="ORF">FSB_LOCUS37759</name>
</gene>
<dbReference type="AlphaFoldDB" id="A0A2N9H603"/>
<dbReference type="PANTHER" id="PTHR31429">
    <property type="entry name" value="WRKY TRANSCRIPTION FACTOR 36-RELATED"/>
    <property type="match status" value="1"/>
</dbReference>
<dbReference type="PROSITE" id="PS50811">
    <property type="entry name" value="WRKY"/>
    <property type="match status" value="1"/>
</dbReference>
<feature type="coiled-coil region" evidence="6">
    <location>
        <begin position="1"/>
        <end position="28"/>
    </location>
</feature>
<proteinExistence type="predicted"/>
<dbReference type="GO" id="GO:0003700">
    <property type="term" value="F:DNA-binding transcription factor activity"/>
    <property type="evidence" value="ECO:0007669"/>
    <property type="project" value="InterPro"/>
</dbReference>
<dbReference type="GO" id="GO:0043565">
    <property type="term" value="F:sequence-specific DNA binding"/>
    <property type="evidence" value="ECO:0007669"/>
    <property type="project" value="InterPro"/>
</dbReference>
<accession>A0A2N9H603</accession>
<evidence type="ECO:0000313" key="8">
    <source>
        <dbReference type="EMBL" id="SPD09877.1"/>
    </source>
</evidence>
<evidence type="ECO:0000259" key="7">
    <source>
        <dbReference type="PROSITE" id="PS50811"/>
    </source>
</evidence>
<evidence type="ECO:0000256" key="4">
    <source>
        <dbReference type="ARBA" id="ARBA00023163"/>
    </source>
</evidence>
<dbReference type="EMBL" id="OIVN01003257">
    <property type="protein sequence ID" value="SPD09877.1"/>
    <property type="molecule type" value="Genomic_DNA"/>
</dbReference>
<evidence type="ECO:0000256" key="2">
    <source>
        <dbReference type="ARBA" id="ARBA00023015"/>
    </source>
</evidence>
<dbReference type="GO" id="GO:0005634">
    <property type="term" value="C:nucleus"/>
    <property type="evidence" value="ECO:0007669"/>
    <property type="project" value="UniProtKB-SubCell"/>
</dbReference>
<evidence type="ECO:0000256" key="5">
    <source>
        <dbReference type="ARBA" id="ARBA00023242"/>
    </source>
</evidence>
<dbReference type="SUPFAM" id="SSF118290">
    <property type="entry name" value="WRKY DNA-binding domain"/>
    <property type="match status" value="1"/>
</dbReference>
<dbReference type="InterPro" id="IPR036576">
    <property type="entry name" value="WRKY_dom_sf"/>
</dbReference>
<comment type="subcellular location">
    <subcellularLocation>
        <location evidence="1">Nucleus</location>
    </subcellularLocation>
</comment>
<keyword evidence="2" id="KW-0805">Transcription regulation</keyword>
<keyword evidence="6" id="KW-0175">Coiled coil</keyword>
<feature type="domain" description="WRKY" evidence="7">
    <location>
        <begin position="86"/>
        <end position="152"/>
    </location>
</feature>
<protein>
    <recommendedName>
        <fullName evidence="7">WRKY domain-containing protein</fullName>
    </recommendedName>
</protein>
<keyword evidence="3" id="KW-0238">DNA-binding</keyword>
<dbReference type="InterPro" id="IPR003657">
    <property type="entry name" value="WRKY_dom"/>
</dbReference>
<keyword evidence="5" id="KW-0539">Nucleus</keyword>
<dbReference type="PANTHER" id="PTHR31429:SF38">
    <property type="entry name" value="WRKY TRANSCRIPTION FACTOR 40-RELATED"/>
    <property type="match status" value="1"/>
</dbReference>
<dbReference type="InterPro" id="IPR044810">
    <property type="entry name" value="WRKY_plant"/>
</dbReference>
<reference evidence="8" key="1">
    <citation type="submission" date="2018-02" db="EMBL/GenBank/DDBJ databases">
        <authorList>
            <person name="Cohen D.B."/>
            <person name="Kent A.D."/>
        </authorList>
    </citation>
    <scope>NUCLEOTIDE SEQUENCE</scope>
</reference>
<sequence>MEKMFLQVEALQADLECMRKENETLRFMLGAMNRKCNILQSHLQGMKVEETGINLMQSEAKKRARSDEVPTQSKTSQIFVRTDSNDNSLIVKDGYQWRKYGQKVTKDNQSPRAYYRCSMAPGCRVKKKVQRLMEDKSVLVATYDGEHNHDAYGSLGESSSSSSLMADIISPPYMANNNPFRPPIALDLSLSMPNQENRRLSQNFVEDYHSNYNKIEDYVASLTKDPNFTAALAAAVASSITDQPKLSKI</sequence>
<evidence type="ECO:0000256" key="1">
    <source>
        <dbReference type="ARBA" id="ARBA00004123"/>
    </source>
</evidence>
<evidence type="ECO:0000256" key="6">
    <source>
        <dbReference type="SAM" id="Coils"/>
    </source>
</evidence>
<dbReference type="Pfam" id="PF03106">
    <property type="entry name" value="WRKY"/>
    <property type="match status" value="1"/>
</dbReference>
<name>A0A2N9H603_FAGSY</name>
<organism evidence="8">
    <name type="scientific">Fagus sylvatica</name>
    <name type="common">Beechnut</name>
    <dbReference type="NCBI Taxonomy" id="28930"/>
    <lineage>
        <taxon>Eukaryota</taxon>
        <taxon>Viridiplantae</taxon>
        <taxon>Streptophyta</taxon>
        <taxon>Embryophyta</taxon>
        <taxon>Tracheophyta</taxon>
        <taxon>Spermatophyta</taxon>
        <taxon>Magnoliopsida</taxon>
        <taxon>eudicotyledons</taxon>
        <taxon>Gunneridae</taxon>
        <taxon>Pentapetalae</taxon>
        <taxon>rosids</taxon>
        <taxon>fabids</taxon>
        <taxon>Fagales</taxon>
        <taxon>Fagaceae</taxon>
        <taxon>Fagus</taxon>
    </lineage>
</organism>
<dbReference type="Gene3D" id="2.20.25.80">
    <property type="entry name" value="WRKY domain"/>
    <property type="match status" value="1"/>
</dbReference>